<name>A0A8T9C0U4_9HELO</name>
<dbReference type="OrthoDB" id="42889at2759"/>
<evidence type="ECO:0000259" key="1">
    <source>
        <dbReference type="PROSITE" id="PS50280"/>
    </source>
</evidence>
<sequence length="682" mass="78767">MSQEKWEIDGLLKWARSNYTTLYSSVEIYQDPVTGLSFRAAQDIPPGTNFVSCSYQTTLSYLNAIHASSDFQRHDSQPFPSEFIDGLTPDDPNIIGHFFLMQQYLLGPTSFWWEYIRLLPQPDQPERLGLPIWWSEADRRFLDGTNAEPPILKRQQLWKAEWKKGTAILKERFDQWEDYSCLLYRWAATIFGTRSFRASLTIPEEIFVKSQITEENKGIILDHVRKDRFSVLFPVLDIGNHNGINQVVWAKDPEAGRFGLCTRDEIKQGSQVFNYYGDKSNSELLVGYGFTLPNLDNDTVNLKLTPPDEAVQLRRNQESHGPVDTFQPGEEFMFKVRRRKPIKQNGTDLVELDFFSGGLFDTLACMVCNKRERLYILGHPNYSLEKTDDAFRAPLARIIFCTLKIVFDKCSYDVQRIRETGMALSPAKNSNQKMAVDYRNRQIDVLQGALTPVLKRLQSAASFNSFCRHPHYNTPPTYTENYLRRMHGSVELLSLECAFDWLQYHYPDIHEPVVKIISDDQEEPLPLDWSVLVEDWDHTYWTVWIFLVWMIWANDGDDFLTRHPNLSPWLIQMNADHLAVKSHGPSISKFYAEVSEIDTVNHTVEQISLLPQLEGACKELLAVEPGLSWEAMRDWASYVAHEETVLIEQKMLAVRKCRSDMPMSHDVSWALGFSGSLRTSID</sequence>
<evidence type="ECO:0000313" key="2">
    <source>
        <dbReference type="EMBL" id="TVY75688.1"/>
    </source>
</evidence>
<dbReference type="GO" id="GO:0016279">
    <property type="term" value="F:protein-lysine N-methyltransferase activity"/>
    <property type="evidence" value="ECO:0007669"/>
    <property type="project" value="TreeGrafter"/>
</dbReference>
<evidence type="ECO:0000313" key="3">
    <source>
        <dbReference type="Proteomes" id="UP000469558"/>
    </source>
</evidence>
<dbReference type="InterPro" id="IPR001214">
    <property type="entry name" value="SET_dom"/>
</dbReference>
<dbReference type="EMBL" id="QGMK01000977">
    <property type="protein sequence ID" value="TVY75688.1"/>
    <property type="molecule type" value="Genomic_DNA"/>
</dbReference>
<proteinExistence type="predicted"/>
<dbReference type="PANTHER" id="PTHR13271">
    <property type="entry name" value="UNCHARACTERIZED PUTATIVE METHYLTRANSFERASE"/>
    <property type="match status" value="1"/>
</dbReference>
<accession>A0A8T9C0U4</accession>
<dbReference type="Gene3D" id="3.90.1410.10">
    <property type="entry name" value="set domain protein methyltransferase, domain 1"/>
    <property type="match status" value="1"/>
</dbReference>
<dbReference type="InterPro" id="IPR046341">
    <property type="entry name" value="SET_dom_sf"/>
</dbReference>
<dbReference type="PANTHER" id="PTHR13271:SF146">
    <property type="entry name" value="SET DOMAIN-CONTAINING PROTEIN"/>
    <property type="match status" value="1"/>
</dbReference>
<dbReference type="GO" id="GO:0005634">
    <property type="term" value="C:nucleus"/>
    <property type="evidence" value="ECO:0007669"/>
    <property type="project" value="TreeGrafter"/>
</dbReference>
<gene>
    <name evidence="2" type="primary">set10</name>
    <name evidence="2" type="ORF">LSUE1_G007013</name>
</gene>
<feature type="domain" description="SET" evidence="1">
    <location>
        <begin position="24"/>
        <end position="277"/>
    </location>
</feature>
<dbReference type="SUPFAM" id="SSF82199">
    <property type="entry name" value="SET domain"/>
    <property type="match status" value="1"/>
</dbReference>
<reference evidence="2 3" key="1">
    <citation type="submission" date="2018-05" db="EMBL/GenBank/DDBJ databases">
        <title>Genome sequencing and assembly of the regulated plant pathogen Lachnellula willkommii and related sister species for the development of diagnostic species identification markers.</title>
        <authorList>
            <person name="Giroux E."/>
            <person name="Bilodeau G."/>
        </authorList>
    </citation>
    <scope>NUCLEOTIDE SEQUENCE [LARGE SCALE GENOMIC DNA]</scope>
    <source>
        <strain evidence="2 3">CBS 268.59</strain>
    </source>
</reference>
<dbReference type="InterPro" id="IPR050600">
    <property type="entry name" value="SETD3_SETD6_MTase"/>
</dbReference>
<protein>
    <submittedName>
        <fullName evidence="2">Ribosomal lysine N-methyltransferase set10</fullName>
    </submittedName>
</protein>
<dbReference type="PROSITE" id="PS50280">
    <property type="entry name" value="SET"/>
    <property type="match status" value="1"/>
</dbReference>
<dbReference type="Proteomes" id="UP000469558">
    <property type="component" value="Unassembled WGS sequence"/>
</dbReference>
<comment type="caution">
    <text evidence="2">The sequence shown here is derived from an EMBL/GenBank/DDBJ whole genome shotgun (WGS) entry which is preliminary data.</text>
</comment>
<organism evidence="2 3">
    <name type="scientific">Lachnellula suecica</name>
    <dbReference type="NCBI Taxonomy" id="602035"/>
    <lineage>
        <taxon>Eukaryota</taxon>
        <taxon>Fungi</taxon>
        <taxon>Dikarya</taxon>
        <taxon>Ascomycota</taxon>
        <taxon>Pezizomycotina</taxon>
        <taxon>Leotiomycetes</taxon>
        <taxon>Helotiales</taxon>
        <taxon>Lachnaceae</taxon>
        <taxon>Lachnellula</taxon>
    </lineage>
</organism>
<dbReference type="AlphaFoldDB" id="A0A8T9C0U4"/>
<keyword evidence="3" id="KW-1185">Reference proteome</keyword>